<dbReference type="InterPro" id="IPR035965">
    <property type="entry name" value="PAS-like_dom_sf"/>
</dbReference>
<dbReference type="AlphaFoldDB" id="A0A1W1BAJ4"/>
<dbReference type="Gene3D" id="3.30.450.20">
    <property type="entry name" value="PAS domain"/>
    <property type="match status" value="1"/>
</dbReference>
<evidence type="ECO:0000259" key="1">
    <source>
        <dbReference type="PROSITE" id="PS50112"/>
    </source>
</evidence>
<dbReference type="EMBL" id="FPHB01000011">
    <property type="protein sequence ID" value="SFV50503.1"/>
    <property type="molecule type" value="Genomic_DNA"/>
</dbReference>
<organism evidence="2">
    <name type="scientific">hydrothermal vent metagenome</name>
    <dbReference type="NCBI Taxonomy" id="652676"/>
    <lineage>
        <taxon>unclassified sequences</taxon>
        <taxon>metagenomes</taxon>
        <taxon>ecological metagenomes</taxon>
    </lineage>
</organism>
<dbReference type="InterPro" id="IPR013655">
    <property type="entry name" value="PAS_fold_3"/>
</dbReference>
<dbReference type="CDD" id="cd00130">
    <property type="entry name" value="PAS"/>
    <property type="match status" value="1"/>
</dbReference>
<dbReference type="Pfam" id="PF08447">
    <property type="entry name" value="PAS_3"/>
    <property type="match status" value="1"/>
</dbReference>
<gene>
    <name evidence="2" type="ORF">MNB_SM-7-1107</name>
</gene>
<reference evidence="2" key="1">
    <citation type="submission" date="2016-10" db="EMBL/GenBank/DDBJ databases">
        <authorList>
            <person name="de Groot N.N."/>
        </authorList>
    </citation>
    <scope>NUCLEOTIDE SEQUENCE</scope>
</reference>
<sequence length="173" mass="19896">MTKPEPIEKEHKLTDVDLIVSKSDAEGNITYVNPVFVKISGYSQASLLEKPHSILRHPDMPKAIFRYLWQNLKEGKDVIAYVKNLCADGGYYWVLATVKMAKNPDGSFRNYMSMRRSISDSAKEKISAFYKELLKIEKEKGEEASWEAFNGFLEKNGLQDSKLFNDYMKNLNK</sequence>
<dbReference type="PROSITE" id="PS50112">
    <property type="entry name" value="PAS"/>
    <property type="match status" value="1"/>
</dbReference>
<feature type="domain" description="PAS" evidence="1">
    <location>
        <begin position="24"/>
        <end position="75"/>
    </location>
</feature>
<accession>A0A1W1BAJ4</accession>
<protein>
    <submittedName>
        <fullName evidence="2">PUTATIVE SIGNAL-TRANSDUCTION SENSOR PROTEIN</fullName>
    </submittedName>
</protein>
<dbReference type="InterPro" id="IPR000014">
    <property type="entry name" value="PAS"/>
</dbReference>
<dbReference type="NCBIfam" id="TIGR00229">
    <property type="entry name" value="sensory_box"/>
    <property type="match status" value="1"/>
</dbReference>
<proteinExistence type="predicted"/>
<evidence type="ECO:0000313" key="2">
    <source>
        <dbReference type="EMBL" id="SFV50503.1"/>
    </source>
</evidence>
<name>A0A1W1BAJ4_9ZZZZ</name>
<dbReference type="SUPFAM" id="SSF55785">
    <property type="entry name" value="PYP-like sensor domain (PAS domain)"/>
    <property type="match status" value="1"/>
</dbReference>